<feature type="region of interest" description="Disordered" evidence="18">
    <location>
        <begin position="120"/>
        <end position="140"/>
    </location>
</feature>
<keyword evidence="6 15" id="KW-0547">Nucleotide-binding</keyword>
<dbReference type="InterPro" id="IPR044492">
    <property type="entry name" value="P_typ_ATPase_HD_dom"/>
</dbReference>
<sequence>MSGTSGNNYPQRQHPSNLIDPFDDSVETSQSTDNLSVPQAAAIPSFRPYFSQSDNTSFDPYFNDSIEDDEEQVPLYSESAGLTRQITNMSAYSEANLPLTSGNISPTASVGVGEHTFMSSKTEMSSGDESPNGSGERIIHINSPTKNSQKFLHNRISTTKYNAFTFLPKFLYEQFSKYANMFFLFTACIQQIPFVSPTNPFTTLGTLIVVLAATACKEILEDYKRHRSDSEVNQRKCKYLDLSEETYVVKEWNRVNVGDIIRVESGEFFPADLILLSSSEPEGLCYIETSNLDGETNLKIKQAASETAHFTSPIETSRLAGYIKSETPNNSLYTYDGLLVMSTQSGQKRVPLDPTQLLLRGAQLRNTSWIYGIVVFTGHETKLMRNATLIVTMEVVKFQQALLINDDLDMYYEKTDTPALCRTSSLVEELGQIEYIFSDKTGTLTCNEMEFKQCSIAGMAYADQVEEARRARVVDGVEVGFHDFKQLKENIRNHPTGNVINEFLSLLSICHTVIPERKDDNPANIEYQASSPDEGALVKGASDLDYVFTTRRPKSVNVRINGADLEYEILNICEFNSTRKRMSTVVRGPDGKIKLYCKGADTVILERLSDDNPFVEQTLQHLEEYATEGLRTLCIAMREVSDEEYRVWSTVHEKAATTIVNRQEELDKAAEMIEKDLFLLGATAIEDKLQDGVPETIHTLQQAGIKIWVLTGDRQETAINIGLSCKLINEEMTLITVNEESHWETKEFLEKRIHSVKDGRTLTFALEKDIETTFLELATMCKAVICCRVSPLQKALVVKLVKRHLKAILLAIGDGANDVPMIQAAHVGVGISGLEGMQAARSADVSISQFRYLKKLLLVHGAWSYQRLSKLILYSFYKNITLYMTQFWYAFQNGFSGQVIYESWTITYYNVLFTVLPPIVMGVFDQYVSARMLDRYPQLYSLGQKSEFFNVKNFWGWALNAFFHSLILYVISIYVFQDGLVLTDGQLADHWFWGTALYTAVLATVLGKAALITDLWTKYTYIAIPGSFVFWIVFIFIYGMIAPRFNISEEYFGVIPNLFTSPIFYLFIVVVPVICLLRDYVWKYLKRMYYARTYHTIQEIQKFNIPDYRPRMEQFQKAIRKVRAVQRLRKSRGFAFSQNESGQEARLIRVYDTTISKPKG</sequence>
<dbReference type="GO" id="GO:0006892">
    <property type="term" value="P:post-Golgi vesicle-mediated transport"/>
    <property type="evidence" value="ECO:0007669"/>
    <property type="project" value="TreeGrafter"/>
</dbReference>
<feature type="binding site" evidence="15">
    <location>
        <position position="575"/>
    </location>
    <ligand>
        <name>ATP</name>
        <dbReference type="ChEBI" id="CHEBI:30616"/>
    </ligand>
</feature>
<evidence type="ECO:0000256" key="7">
    <source>
        <dbReference type="ARBA" id="ARBA00022840"/>
    </source>
</evidence>
<dbReference type="EC" id="7.6.2.1" evidence="17"/>
<dbReference type="PANTHER" id="PTHR24092">
    <property type="entry name" value="PROBABLE PHOSPHOLIPID-TRANSPORTING ATPASE"/>
    <property type="match status" value="1"/>
</dbReference>
<feature type="compositionally biased region" description="Polar residues" evidence="18">
    <location>
        <begin position="120"/>
        <end position="133"/>
    </location>
</feature>
<name>A0A9N8WBZ7_9GLOM</name>
<evidence type="ECO:0000256" key="18">
    <source>
        <dbReference type="SAM" id="MobiDB-lite"/>
    </source>
</evidence>
<feature type="binding site" evidence="15">
    <location>
        <position position="794"/>
    </location>
    <ligand>
        <name>ATP</name>
        <dbReference type="ChEBI" id="CHEBI:30616"/>
    </ligand>
</feature>
<keyword evidence="8 16" id="KW-0460">Magnesium</keyword>
<comment type="caution">
    <text evidence="17">Lacks conserved residue(s) required for the propagation of feature annotation.</text>
</comment>
<dbReference type="AlphaFoldDB" id="A0A9N8WBZ7"/>
<feature type="binding site" evidence="15">
    <location>
        <position position="441"/>
    </location>
    <ligand>
        <name>ATP</name>
        <dbReference type="ChEBI" id="CHEBI:30616"/>
    </ligand>
</feature>
<evidence type="ECO:0000256" key="4">
    <source>
        <dbReference type="ARBA" id="ARBA00022692"/>
    </source>
</evidence>
<feature type="binding site" evidence="15">
    <location>
        <position position="713"/>
    </location>
    <ligand>
        <name>ATP</name>
        <dbReference type="ChEBI" id="CHEBI:30616"/>
    </ligand>
</feature>
<dbReference type="GO" id="GO:0045332">
    <property type="term" value="P:phospholipid translocation"/>
    <property type="evidence" value="ECO:0007669"/>
    <property type="project" value="TreeGrafter"/>
</dbReference>
<accession>A0A9N8WBZ7</accession>
<evidence type="ECO:0000256" key="2">
    <source>
        <dbReference type="ARBA" id="ARBA00008109"/>
    </source>
</evidence>
<dbReference type="InterPro" id="IPR023298">
    <property type="entry name" value="ATPase_P-typ_TM_dom_sf"/>
</dbReference>
<dbReference type="Pfam" id="PF13246">
    <property type="entry name" value="Cation_ATPase"/>
    <property type="match status" value="1"/>
</dbReference>
<evidence type="ECO:0000256" key="15">
    <source>
        <dbReference type="PIRSR" id="PIRSR606539-2"/>
    </source>
</evidence>
<dbReference type="GO" id="GO:0005802">
    <property type="term" value="C:trans-Golgi network"/>
    <property type="evidence" value="ECO:0007669"/>
    <property type="project" value="TreeGrafter"/>
</dbReference>
<keyword evidence="9 17" id="KW-1278">Translocase</keyword>
<feature type="active site" description="4-aspartylphosphate intermediate" evidence="14">
    <location>
        <position position="439"/>
    </location>
</feature>
<dbReference type="SFLD" id="SFLDF00027">
    <property type="entry name" value="p-type_atpase"/>
    <property type="match status" value="1"/>
</dbReference>
<dbReference type="SFLD" id="SFLDS00003">
    <property type="entry name" value="Haloacid_Dehalogenase"/>
    <property type="match status" value="1"/>
</dbReference>
<reference evidence="21" key="1">
    <citation type="submission" date="2021-06" db="EMBL/GenBank/DDBJ databases">
        <authorList>
            <person name="Kallberg Y."/>
            <person name="Tangrot J."/>
            <person name="Rosling A."/>
        </authorList>
    </citation>
    <scope>NUCLEOTIDE SEQUENCE</scope>
    <source>
        <strain evidence="21">MA453B</strain>
    </source>
</reference>
<organism evidence="21 22">
    <name type="scientific">Dentiscutata erythropus</name>
    <dbReference type="NCBI Taxonomy" id="1348616"/>
    <lineage>
        <taxon>Eukaryota</taxon>
        <taxon>Fungi</taxon>
        <taxon>Fungi incertae sedis</taxon>
        <taxon>Mucoromycota</taxon>
        <taxon>Glomeromycotina</taxon>
        <taxon>Glomeromycetes</taxon>
        <taxon>Diversisporales</taxon>
        <taxon>Gigasporaceae</taxon>
        <taxon>Dentiscutata</taxon>
    </lineage>
</organism>
<keyword evidence="3" id="KW-0597">Phosphoprotein</keyword>
<evidence type="ECO:0000256" key="10">
    <source>
        <dbReference type="ARBA" id="ARBA00022989"/>
    </source>
</evidence>
<feature type="domain" description="P-type ATPase N-terminal" evidence="19">
    <location>
        <begin position="139"/>
        <end position="204"/>
    </location>
</feature>
<feature type="binding site" evidence="15">
    <location>
        <position position="817"/>
    </location>
    <ligand>
        <name>ATP</name>
        <dbReference type="ChEBI" id="CHEBI:30616"/>
    </ligand>
</feature>
<dbReference type="PANTHER" id="PTHR24092:SF150">
    <property type="entry name" value="PHOSPHOLIPID-TRANSPORTING ATPASE"/>
    <property type="match status" value="1"/>
</dbReference>
<keyword evidence="11 17" id="KW-0472">Membrane</keyword>
<dbReference type="Pfam" id="PF16212">
    <property type="entry name" value="PhoLip_ATPase_C"/>
    <property type="match status" value="1"/>
</dbReference>
<feature type="binding site" evidence="15">
    <location>
        <position position="788"/>
    </location>
    <ligand>
        <name>ATP</name>
        <dbReference type="ChEBI" id="CHEBI:30616"/>
    </ligand>
</feature>
<evidence type="ECO:0000313" key="21">
    <source>
        <dbReference type="EMBL" id="CAG8483966.1"/>
    </source>
</evidence>
<feature type="binding site" evidence="15">
    <location>
        <position position="534"/>
    </location>
    <ligand>
        <name>ATP</name>
        <dbReference type="ChEBI" id="CHEBI:30616"/>
    </ligand>
</feature>
<feature type="transmembrane region" description="Helical" evidence="17">
    <location>
        <begin position="1062"/>
        <end position="1082"/>
    </location>
</feature>
<feature type="binding site" evidence="15">
    <location>
        <position position="711"/>
    </location>
    <ligand>
        <name>ATP</name>
        <dbReference type="ChEBI" id="CHEBI:30616"/>
    </ligand>
</feature>
<keyword evidence="7 15" id="KW-0067">ATP-binding</keyword>
<dbReference type="InterPro" id="IPR001757">
    <property type="entry name" value="P_typ_ATPase"/>
</dbReference>
<evidence type="ECO:0000256" key="9">
    <source>
        <dbReference type="ARBA" id="ARBA00022967"/>
    </source>
</evidence>
<evidence type="ECO:0000256" key="12">
    <source>
        <dbReference type="ARBA" id="ARBA00034036"/>
    </source>
</evidence>
<dbReference type="InterPro" id="IPR036412">
    <property type="entry name" value="HAD-like_sf"/>
</dbReference>
<dbReference type="GO" id="GO:0000287">
    <property type="term" value="F:magnesium ion binding"/>
    <property type="evidence" value="ECO:0007669"/>
    <property type="project" value="UniProtKB-UniRule"/>
</dbReference>
<keyword evidence="22" id="KW-1185">Reference proteome</keyword>
<evidence type="ECO:0000256" key="3">
    <source>
        <dbReference type="ARBA" id="ARBA00022553"/>
    </source>
</evidence>
<dbReference type="FunFam" id="3.40.50.1000:FF:000014">
    <property type="entry name" value="Phospholipid-transporting ATPase"/>
    <property type="match status" value="1"/>
</dbReference>
<comment type="cofactor">
    <cofactor evidence="16">
        <name>Mg(2+)</name>
        <dbReference type="ChEBI" id="CHEBI:18420"/>
    </cofactor>
</comment>
<feature type="transmembrane region" description="Helical" evidence="17">
    <location>
        <begin position="1019"/>
        <end position="1042"/>
    </location>
</feature>
<dbReference type="GO" id="GO:0140326">
    <property type="term" value="F:ATPase-coupled intramembrane lipid transporter activity"/>
    <property type="evidence" value="ECO:0007669"/>
    <property type="project" value="UniProtKB-EC"/>
</dbReference>
<dbReference type="InterPro" id="IPR023214">
    <property type="entry name" value="HAD_sf"/>
</dbReference>
<feature type="binding site" evidence="15">
    <location>
        <position position="631"/>
    </location>
    <ligand>
        <name>ATP</name>
        <dbReference type="ChEBI" id="CHEBI:30616"/>
    </ligand>
</feature>
<dbReference type="SUPFAM" id="SSF81660">
    <property type="entry name" value="Metal cation-transporting ATPase, ATP-binding domain N"/>
    <property type="match status" value="1"/>
</dbReference>
<dbReference type="FunFam" id="2.70.150.10:FF:000026">
    <property type="entry name" value="Phospholipid-transporting ATPase"/>
    <property type="match status" value="1"/>
</dbReference>
<dbReference type="SUPFAM" id="SSF81665">
    <property type="entry name" value="Calcium ATPase, transmembrane domain M"/>
    <property type="match status" value="1"/>
</dbReference>
<comment type="catalytic activity">
    <reaction evidence="12 17">
        <text>ATP + H2O + phospholipidSide 1 = ADP + phosphate + phospholipidSide 2.</text>
        <dbReference type="EC" id="7.6.2.1"/>
    </reaction>
</comment>
<dbReference type="Proteomes" id="UP000789405">
    <property type="component" value="Unassembled WGS sequence"/>
</dbReference>
<evidence type="ECO:0000256" key="1">
    <source>
        <dbReference type="ARBA" id="ARBA00004141"/>
    </source>
</evidence>
<dbReference type="GO" id="GO:0016887">
    <property type="term" value="F:ATP hydrolysis activity"/>
    <property type="evidence" value="ECO:0007669"/>
    <property type="project" value="InterPro"/>
</dbReference>
<feature type="transmembrane region" description="Helical" evidence="17">
    <location>
        <begin position="911"/>
        <end position="933"/>
    </location>
</feature>
<dbReference type="InterPro" id="IPR006539">
    <property type="entry name" value="P-type_ATPase_IV"/>
</dbReference>
<feature type="compositionally biased region" description="Polar residues" evidence="18">
    <location>
        <begin position="27"/>
        <end position="37"/>
    </location>
</feature>
<dbReference type="InterPro" id="IPR032631">
    <property type="entry name" value="P-type_ATPase_N"/>
</dbReference>
<dbReference type="NCBIfam" id="TIGR01652">
    <property type="entry name" value="ATPase-Plipid"/>
    <property type="match status" value="1"/>
</dbReference>
<dbReference type="Gene3D" id="3.40.50.1000">
    <property type="entry name" value="HAD superfamily/HAD-like"/>
    <property type="match status" value="1"/>
</dbReference>
<dbReference type="InterPro" id="IPR018303">
    <property type="entry name" value="ATPase_P-typ_P_site"/>
</dbReference>
<keyword evidence="5 16" id="KW-0479">Metal-binding</keyword>
<dbReference type="Gene3D" id="3.40.1110.10">
    <property type="entry name" value="Calcium-transporting ATPase, cytoplasmic domain N"/>
    <property type="match status" value="1"/>
</dbReference>
<comment type="caution">
    <text evidence="21">The sequence shown here is derived from an EMBL/GenBank/DDBJ whole genome shotgun (WGS) entry which is preliminary data.</text>
</comment>
<evidence type="ECO:0000259" key="20">
    <source>
        <dbReference type="Pfam" id="PF16212"/>
    </source>
</evidence>
<feature type="binding site" evidence="15">
    <location>
        <position position="712"/>
    </location>
    <ligand>
        <name>ATP</name>
        <dbReference type="ChEBI" id="CHEBI:30616"/>
    </ligand>
</feature>
<dbReference type="PROSITE" id="PS00154">
    <property type="entry name" value="ATPASE_E1_E2"/>
    <property type="match status" value="1"/>
</dbReference>
<feature type="transmembrane region" description="Helical" evidence="17">
    <location>
        <begin position="954"/>
        <end position="976"/>
    </location>
</feature>
<dbReference type="InterPro" id="IPR032630">
    <property type="entry name" value="P_typ_ATPase_c"/>
</dbReference>
<dbReference type="OrthoDB" id="377733at2759"/>
<dbReference type="CDD" id="cd02073">
    <property type="entry name" value="P-type_ATPase_APLT_Dnf-like"/>
    <property type="match status" value="1"/>
</dbReference>
<dbReference type="NCBIfam" id="TIGR01494">
    <property type="entry name" value="ATPase_P-type"/>
    <property type="match status" value="2"/>
</dbReference>
<keyword evidence="4 17" id="KW-0812">Transmembrane</keyword>
<dbReference type="EMBL" id="CAJVPY010000625">
    <property type="protein sequence ID" value="CAG8483966.1"/>
    <property type="molecule type" value="Genomic_DNA"/>
</dbReference>
<feature type="compositionally biased region" description="Polar residues" evidence="18">
    <location>
        <begin position="1"/>
        <end position="16"/>
    </location>
</feature>
<comment type="catalytic activity">
    <reaction evidence="13">
        <text>a 1,2-diacyl-sn-glycero-3-phosphoethanolamine(out) + ATP + H2O = a 1,2-diacyl-sn-glycero-3-phosphoethanolamine(in) + ADP + phosphate + H(+)</text>
        <dbReference type="Rhea" id="RHEA:66132"/>
        <dbReference type="ChEBI" id="CHEBI:15377"/>
        <dbReference type="ChEBI" id="CHEBI:15378"/>
        <dbReference type="ChEBI" id="CHEBI:30616"/>
        <dbReference type="ChEBI" id="CHEBI:43474"/>
        <dbReference type="ChEBI" id="CHEBI:64612"/>
        <dbReference type="ChEBI" id="CHEBI:456216"/>
    </reaction>
    <physiologicalReaction direction="left-to-right" evidence="13">
        <dbReference type="Rhea" id="RHEA:66133"/>
    </physiologicalReaction>
</comment>
<evidence type="ECO:0000313" key="22">
    <source>
        <dbReference type="Proteomes" id="UP000789405"/>
    </source>
</evidence>
<evidence type="ECO:0000256" key="13">
    <source>
        <dbReference type="ARBA" id="ARBA00049128"/>
    </source>
</evidence>
<dbReference type="GO" id="GO:0032456">
    <property type="term" value="P:endocytic recycling"/>
    <property type="evidence" value="ECO:0007669"/>
    <property type="project" value="TreeGrafter"/>
</dbReference>
<feature type="binding site" evidence="15">
    <location>
        <position position="598"/>
    </location>
    <ligand>
        <name>ATP</name>
        <dbReference type="ChEBI" id="CHEBI:30616"/>
    </ligand>
</feature>
<feature type="binding site" evidence="16">
    <location>
        <position position="818"/>
    </location>
    <ligand>
        <name>Mg(2+)</name>
        <dbReference type="ChEBI" id="CHEBI:18420"/>
    </ligand>
</feature>
<feature type="binding site" evidence="15">
    <location>
        <position position="818"/>
    </location>
    <ligand>
        <name>ATP</name>
        <dbReference type="ChEBI" id="CHEBI:30616"/>
    </ligand>
</feature>
<feature type="binding site" evidence="16">
    <location>
        <position position="439"/>
    </location>
    <ligand>
        <name>Mg(2+)</name>
        <dbReference type="ChEBI" id="CHEBI:18420"/>
    </ligand>
</feature>
<evidence type="ECO:0000256" key="8">
    <source>
        <dbReference type="ARBA" id="ARBA00022842"/>
    </source>
</evidence>
<evidence type="ECO:0000256" key="6">
    <source>
        <dbReference type="ARBA" id="ARBA00022741"/>
    </source>
</evidence>
<dbReference type="FunFam" id="3.40.1110.10:FF:000087">
    <property type="entry name" value="Phospholipid-transporting ATPase"/>
    <property type="match status" value="1"/>
</dbReference>
<evidence type="ECO:0000256" key="14">
    <source>
        <dbReference type="PIRSR" id="PIRSR606539-1"/>
    </source>
</evidence>
<evidence type="ECO:0000256" key="5">
    <source>
        <dbReference type="ARBA" id="ARBA00022723"/>
    </source>
</evidence>
<gene>
    <name evidence="21" type="ORF">DERYTH_LOCUS2069</name>
</gene>
<dbReference type="GO" id="GO:0005886">
    <property type="term" value="C:plasma membrane"/>
    <property type="evidence" value="ECO:0007669"/>
    <property type="project" value="TreeGrafter"/>
</dbReference>
<feature type="region of interest" description="Disordered" evidence="18">
    <location>
        <begin position="1"/>
        <end position="40"/>
    </location>
</feature>
<feature type="binding site" evidence="15">
    <location>
        <position position="440"/>
    </location>
    <ligand>
        <name>ATP</name>
        <dbReference type="ChEBI" id="CHEBI:30616"/>
    </ligand>
</feature>
<evidence type="ECO:0000256" key="11">
    <source>
        <dbReference type="ARBA" id="ARBA00023136"/>
    </source>
</evidence>
<feature type="binding site" evidence="16">
    <location>
        <position position="441"/>
    </location>
    <ligand>
        <name>Mg(2+)</name>
        <dbReference type="ChEBI" id="CHEBI:18420"/>
    </ligand>
</feature>
<protein>
    <recommendedName>
        <fullName evidence="17">Phospholipid-transporting ATPase</fullName>
        <ecNumber evidence="17">7.6.2.1</ecNumber>
    </recommendedName>
</protein>
<comment type="similarity">
    <text evidence="2 17">Belongs to the cation transport ATPase (P-type) (TC 3.A.3) family. Type IV subfamily.</text>
</comment>
<evidence type="ECO:0000256" key="16">
    <source>
        <dbReference type="PIRSR" id="PIRSR606539-3"/>
    </source>
</evidence>
<dbReference type="PRINTS" id="PR00119">
    <property type="entry name" value="CATATPASE"/>
</dbReference>
<feature type="binding site" evidence="15">
    <location>
        <position position="439"/>
    </location>
    <ligand>
        <name>ATP</name>
        <dbReference type="ChEBI" id="CHEBI:30616"/>
    </ligand>
</feature>
<dbReference type="FunFam" id="3.40.50.1000:FF:000001">
    <property type="entry name" value="Phospholipid-transporting ATPase IC"/>
    <property type="match status" value="1"/>
</dbReference>
<feature type="transmembrane region" description="Helical" evidence="17">
    <location>
        <begin position="991"/>
        <end position="1012"/>
    </location>
</feature>
<proteinExistence type="inferred from homology"/>
<dbReference type="GO" id="GO:0005524">
    <property type="term" value="F:ATP binding"/>
    <property type="evidence" value="ECO:0007669"/>
    <property type="project" value="UniProtKB-UniRule"/>
</dbReference>
<evidence type="ECO:0000256" key="17">
    <source>
        <dbReference type="RuleBase" id="RU362033"/>
    </source>
</evidence>
<keyword evidence="10 17" id="KW-1133">Transmembrane helix</keyword>
<dbReference type="Gene3D" id="2.70.150.10">
    <property type="entry name" value="Calcium-transporting ATPase, cytoplasmic transduction domain A"/>
    <property type="match status" value="1"/>
</dbReference>
<comment type="subcellular location">
    <subcellularLocation>
        <location evidence="1 17">Membrane</location>
        <topology evidence="1 17">Multi-pass membrane protein</topology>
    </subcellularLocation>
</comment>
<feature type="binding site" evidence="16">
    <location>
        <position position="814"/>
    </location>
    <ligand>
        <name>Mg(2+)</name>
        <dbReference type="ChEBI" id="CHEBI:18420"/>
    </ligand>
</feature>
<feature type="domain" description="P-type ATPase C-terminal" evidence="20">
    <location>
        <begin position="840"/>
        <end position="1090"/>
    </location>
</feature>
<dbReference type="SUPFAM" id="SSF56784">
    <property type="entry name" value="HAD-like"/>
    <property type="match status" value="1"/>
</dbReference>
<dbReference type="InterPro" id="IPR023299">
    <property type="entry name" value="ATPase_P-typ_cyto_dom_N"/>
</dbReference>
<dbReference type="Pfam" id="PF16209">
    <property type="entry name" value="PhoLip_ATPase_N"/>
    <property type="match status" value="1"/>
</dbReference>
<evidence type="ECO:0000259" key="19">
    <source>
        <dbReference type="Pfam" id="PF16209"/>
    </source>
</evidence>
<dbReference type="SFLD" id="SFLDG00002">
    <property type="entry name" value="C1.7:_P-type_atpase_like"/>
    <property type="match status" value="1"/>
</dbReference>